<organism evidence="4">
    <name type="scientific">Lentimicrobium saccharophilum</name>
    <dbReference type="NCBI Taxonomy" id="1678841"/>
    <lineage>
        <taxon>Bacteria</taxon>
        <taxon>Pseudomonadati</taxon>
        <taxon>Bacteroidota</taxon>
        <taxon>Bacteroidia</taxon>
        <taxon>Bacteroidales</taxon>
        <taxon>Lentimicrobiaceae</taxon>
        <taxon>Lentimicrobium</taxon>
    </lineage>
</organism>
<keyword evidence="2" id="KW-0560">Oxidoreductase</keyword>
<dbReference type="InterPro" id="IPR016161">
    <property type="entry name" value="Ald_DH/histidinol_DH"/>
</dbReference>
<evidence type="ECO:0000256" key="1">
    <source>
        <dbReference type="ARBA" id="ARBA00009986"/>
    </source>
</evidence>
<dbReference type="InterPro" id="IPR016163">
    <property type="entry name" value="Ald_DH_C"/>
</dbReference>
<dbReference type="AlphaFoldDB" id="A0A0S7BXC8"/>
<reference evidence="4" key="1">
    <citation type="journal article" date="2015" name="Genome Announc.">
        <title>Draft Genome Sequence of Bacteroidales Strain TBC1, a Novel Isolate from a Methanogenic Wastewater Treatment System.</title>
        <authorList>
            <person name="Tourlousse D.M."/>
            <person name="Matsuura N."/>
            <person name="Sun L."/>
            <person name="Toyonaga M."/>
            <person name="Kuroda K."/>
            <person name="Ohashi A."/>
            <person name="Cruz R."/>
            <person name="Yamaguchi T."/>
            <person name="Sekiguchi Y."/>
        </authorList>
    </citation>
    <scope>NUCLEOTIDE SEQUENCE [LARGE SCALE GENOMIC DNA]</scope>
    <source>
        <strain evidence="4">TBC1</strain>
    </source>
</reference>
<evidence type="ECO:0000259" key="3">
    <source>
        <dbReference type="Pfam" id="PF00171"/>
    </source>
</evidence>
<gene>
    <name evidence="4" type="ORF">TBC1_11322</name>
</gene>
<dbReference type="Gene3D" id="3.40.309.10">
    <property type="entry name" value="Aldehyde Dehydrogenase, Chain A, domain 2"/>
    <property type="match status" value="1"/>
</dbReference>
<dbReference type="FunFam" id="3.40.605.10:FF:000063">
    <property type="entry name" value="Succinate-semialdehyde dehydrogenase, mitochondrial"/>
    <property type="match status" value="1"/>
</dbReference>
<name>A0A0S7BXC8_9BACT</name>
<accession>A0A0S7BXC8</accession>
<dbReference type="GO" id="GO:0008911">
    <property type="term" value="F:lactaldehyde dehydrogenase (NAD+) activity"/>
    <property type="evidence" value="ECO:0007669"/>
    <property type="project" value="TreeGrafter"/>
</dbReference>
<dbReference type="SUPFAM" id="SSF53720">
    <property type="entry name" value="ALDH-like"/>
    <property type="match status" value="1"/>
</dbReference>
<evidence type="ECO:0000256" key="2">
    <source>
        <dbReference type="ARBA" id="ARBA00023002"/>
    </source>
</evidence>
<dbReference type="STRING" id="1678841.TBC1_11322"/>
<dbReference type="InterPro" id="IPR016162">
    <property type="entry name" value="Ald_DH_N"/>
</dbReference>
<evidence type="ECO:0000313" key="4">
    <source>
        <dbReference type="EMBL" id="GAP42193.1"/>
    </source>
</evidence>
<dbReference type="Proteomes" id="UP000053091">
    <property type="component" value="Unassembled WGS sequence"/>
</dbReference>
<evidence type="ECO:0000313" key="5">
    <source>
        <dbReference type="Proteomes" id="UP000053091"/>
    </source>
</evidence>
<dbReference type="OrthoDB" id="9762913at2"/>
<comment type="similarity">
    <text evidence="1">Belongs to the aldehyde dehydrogenase family.</text>
</comment>
<feature type="domain" description="Aldehyde dehydrogenase" evidence="3">
    <location>
        <begin position="13"/>
        <end position="463"/>
    </location>
</feature>
<keyword evidence="5" id="KW-1185">Reference proteome</keyword>
<dbReference type="PANTHER" id="PTHR42991:SF1">
    <property type="entry name" value="ALDEHYDE DEHYDROGENASE"/>
    <property type="match status" value="1"/>
</dbReference>
<dbReference type="InterPro" id="IPR015590">
    <property type="entry name" value="Aldehyde_DH_dom"/>
</dbReference>
<dbReference type="EMBL" id="DF968182">
    <property type="protein sequence ID" value="GAP42193.1"/>
    <property type="molecule type" value="Genomic_DNA"/>
</dbReference>
<dbReference type="RefSeq" id="WP_062042640.1">
    <property type="nucleotide sequence ID" value="NZ_DF968182.1"/>
</dbReference>
<dbReference type="PANTHER" id="PTHR42991">
    <property type="entry name" value="ALDEHYDE DEHYDROGENASE"/>
    <property type="match status" value="1"/>
</dbReference>
<proteinExistence type="inferred from homology"/>
<dbReference type="Gene3D" id="3.40.605.10">
    <property type="entry name" value="Aldehyde Dehydrogenase, Chain A, domain 1"/>
    <property type="match status" value="1"/>
</dbReference>
<dbReference type="Pfam" id="PF00171">
    <property type="entry name" value="Aldedh"/>
    <property type="match status" value="1"/>
</dbReference>
<sequence length="470" mass="51591">MEIFSAGRFIKTGKELRVMNPYNGSLVNTTYLAGEKELEDAITAARSALLPMRELPSWKRYEVLMHIRNRLTEQREKFARMICAESGKPLRYALGETDRSIQTFTVAAEEAKRLPGEYLSLDWTKPGECKEGIVRYFPVGIIAGIAPFNFPLNLAVHKLAPAIAAGCPIILKPSSTTPLSTLMLAEIIHETGLPEGAVSILPMDRSTGNRLVTDPRIALLSFTGSPEVGWKMKAEAGKKKVVLELGGNAGVIVGKSADLSLALNKCLSGAFSYSGQVCIHTQRIFVQKELVYEFSYRFATMVNQIRSGDPALPETEFSSMIDEGNAIRVEQWVNEALTGGARLVCGGRRQGNWFAPTVLTGTHDDMRVCSQEVFGPVVTLEPFDSFSEAAARINNTRFGLQAGVFTNDLSEMDEAFANLEVGGVIINDVPTFRVDHMPYGGIKDSGLGREGVKYAMMDMLEPRILVKGRR</sequence>
<protein>
    <submittedName>
        <fullName evidence="4">Acyl-CoA reductase</fullName>
    </submittedName>
</protein>
<dbReference type="InterPro" id="IPR051020">
    <property type="entry name" value="ALDH-related_metabolic_enz"/>
</dbReference>